<evidence type="ECO:0000256" key="7">
    <source>
        <dbReference type="ARBA" id="ARBA00022889"/>
    </source>
</evidence>
<reference evidence="15" key="1">
    <citation type="submission" date="2025-08" db="UniProtKB">
        <authorList>
            <consortium name="Ensembl"/>
        </authorList>
    </citation>
    <scope>IDENTIFICATION</scope>
</reference>
<keyword evidence="9 13" id="KW-0472">Membrane</keyword>
<evidence type="ECO:0000256" key="6">
    <source>
        <dbReference type="ARBA" id="ARBA00022837"/>
    </source>
</evidence>
<keyword evidence="8 13" id="KW-1133">Transmembrane helix</keyword>
<evidence type="ECO:0000256" key="8">
    <source>
        <dbReference type="ARBA" id="ARBA00022989"/>
    </source>
</evidence>
<dbReference type="FunFam" id="2.60.40.60:FF:000003">
    <property type="entry name" value="Protocadherin alpha 2"/>
    <property type="match status" value="1"/>
</dbReference>
<dbReference type="PANTHER" id="PTHR24028">
    <property type="entry name" value="CADHERIN-87A"/>
    <property type="match status" value="1"/>
</dbReference>
<feature type="domain" description="Cadherin" evidence="14">
    <location>
        <begin position="362"/>
        <end position="474"/>
    </location>
</feature>
<dbReference type="GO" id="GO:0005886">
    <property type="term" value="C:plasma membrane"/>
    <property type="evidence" value="ECO:0007669"/>
    <property type="project" value="UniProtKB-SubCell"/>
</dbReference>
<dbReference type="InterPro" id="IPR002126">
    <property type="entry name" value="Cadherin-like_dom"/>
</dbReference>
<feature type="domain" description="Cadherin" evidence="14">
    <location>
        <begin position="142"/>
        <end position="246"/>
    </location>
</feature>
<dbReference type="CDD" id="cd11304">
    <property type="entry name" value="Cadherin_repeat"/>
    <property type="match status" value="4"/>
</dbReference>
<comment type="subcellular location">
    <subcellularLocation>
        <location evidence="1">Cell membrane</location>
        <topology evidence="1">Single-pass type I membrane protein</topology>
    </subcellularLocation>
</comment>
<feature type="compositionally biased region" description="Polar residues" evidence="12">
    <location>
        <begin position="637"/>
        <end position="647"/>
    </location>
</feature>
<evidence type="ECO:0000313" key="16">
    <source>
        <dbReference type="Proteomes" id="UP000694621"/>
    </source>
</evidence>
<evidence type="ECO:0000256" key="10">
    <source>
        <dbReference type="ARBA" id="ARBA00023180"/>
    </source>
</evidence>
<feature type="region of interest" description="Disordered" evidence="12">
    <location>
        <begin position="620"/>
        <end position="651"/>
    </location>
</feature>
<dbReference type="FunFam" id="2.60.40.60:FF:000002">
    <property type="entry name" value="Protocadherin alpha 2"/>
    <property type="match status" value="1"/>
</dbReference>
<keyword evidence="4" id="KW-0732">Signal</keyword>
<keyword evidence="7" id="KW-0130">Cell adhesion</keyword>
<sequence length="872" mass="95668">MTTPHALTGTTMLRITVADSNDNSPTFEKSSYVVTLAEDAPLGMLIVDLNATDPDEGTNGKIVYSFGAHVSPKVLETFRIDPDDGRLTLLRKVDFEMTDSYDIDVQAQDMGPNSMPAHCKVTVKVRDVNDNKPDVTVSLMTPSDEDAAFVSETAPADTFVALVRVDDADSGLNGEVVCRLLGQGHFRLQKTHEKNYMILTNASLDREKRSEYSLTVIAEDRGTPSMSTVKHFTVQVQDENDNAPSFDKSRYEIFKAENNSPGAYLATLQASDPDLGANGQVSYSILESLVQGSSISTYVTVDPSTGALYALRTFDREELSQIYFLVQAKDSGNPSLSSNVSVILNVLDENDNRPVILAPPLWNHSAEVPVSRRAEAGELVSAIRVTDRDTGANGDVSCHVIGGNEAGYFSMDSRSCEIYTNTSMREVPVDRVDMTVLVQDHGSEPLGTKALLRLTLYENLENLADHHQTSVPDVSTIIIISLGAVCGLLLIIMVAFALRCSRDKKDTHSYNCRVAESTYQQHPRKPSRQIHKGEITLVPTVNGTLPLRAHHHGGSPGTSPGQQRAHMSSRQSHHSHQSLNSLVTISSNHIPESFALELTHATPPVEQVSQLLSLLHQGQYQPRPSFRGNKYTHKQTNKQTNKQANKSSKARAGQGCTGLVLGWSMKLCTEECRVLGHSDQCWMPSMSSTDYRNNMFIPGEESRPQLLEDDQRSLDSNRKSFSTFGKESEEEGQEEGEVEKGEDLCGTTSLLSEMNSVFQRLLPSSMDSYMEVGETGAAPACPPGLGSLERRKGHLPGKPSPASYQQGVAAWAANTHFQNPGHSHVSSSCSKWLPAMEEIPENYEEDEMDKRNEAVGELAAEISKLLQEVRQN</sequence>
<protein>
    <submittedName>
        <fullName evidence="15">Protocadherin 18a</fullName>
    </submittedName>
</protein>
<dbReference type="PROSITE" id="PS00232">
    <property type="entry name" value="CADHERIN_1"/>
    <property type="match status" value="2"/>
</dbReference>
<feature type="compositionally biased region" description="Acidic residues" evidence="12">
    <location>
        <begin position="728"/>
        <end position="737"/>
    </location>
</feature>
<dbReference type="GO" id="GO:0005509">
    <property type="term" value="F:calcium ion binding"/>
    <property type="evidence" value="ECO:0007669"/>
    <property type="project" value="UniProtKB-UniRule"/>
</dbReference>
<accession>A0A8B9H5Y6</accession>
<feature type="region of interest" description="Disordered" evidence="12">
    <location>
        <begin position="702"/>
        <end position="741"/>
    </location>
</feature>
<evidence type="ECO:0000256" key="12">
    <source>
        <dbReference type="SAM" id="MobiDB-lite"/>
    </source>
</evidence>
<keyword evidence="6 11" id="KW-0106">Calcium</keyword>
<feature type="domain" description="Cadherin" evidence="14">
    <location>
        <begin position="28"/>
        <end position="135"/>
    </location>
</feature>
<organism evidence="15 16">
    <name type="scientific">Astyanax mexicanus</name>
    <name type="common">Blind cave fish</name>
    <name type="synonym">Astyanax fasciatus mexicanus</name>
    <dbReference type="NCBI Taxonomy" id="7994"/>
    <lineage>
        <taxon>Eukaryota</taxon>
        <taxon>Metazoa</taxon>
        <taxon>Chordata</taxon>
        <taxon>Craniata</taxon>
        <taxon>Vertebrata</taxon>
        <taxon>Euteleostomi</taxon>
        <taxon>Actinopterygii</taxon>
        <taxon>Neopterygii</taxon>
        <taxon>Teleostei</taxon>
        <taxon>Ostariophysi</taxon>
        <taxon>Characiformes</taxon>
        <taxon>Characoidei</taxon>
        <taxon>Acestrorhamphidae</taxon>
        <taxon>Acestrorhamphinae</taxon>
        <taxon>Astyanax</taxon>
    </lineage>
</organism>
<dbReference type="GO" id="GO:0007156">
    <property type="term" value="P:homophilic cell adhesion via plasma membrane adhesion molecules"/>
    <property type="evidence" value="ECO:0007669"/>
    <property type="project" value="InterPro"/>
</dbReference>
<evidence type="ECO:0000259" key="14">
    <source>
        <dbReference type="PROSITE" id="PS50268"/>
    </source>
</evidence>
<keyword evidence="2" id="KW-1003">Cell membrane</keyword>
<dbReference type="Pfam" id="PF00028">
    <property type="entry name" value="Cadherin"/>
    <property type="match status" value="4"/>
</dbReference>
<feature type="domain" description="Cadherin" evidence="14">
    <location>
        <begin position="7"/>
        <end position="27"/>
    </location>
</feature>
<dbReference type="FunFam" id="2.60.40.60:FF:000001">
    <property type="entry name" value="Protocadherin alpha 2"/>
    <property type="match status" value="1"/>
</dbReference>
<dbReference type="InterPro" id="IPR020894">
    <property type="entry name" value="Cadherin_CS"/>
</dbReference>
<dbReference type="SMART" id="SM00112">
    <property type="entry name" value="CA"/>
    <property type="match status" value="4"/>
</dbReference>
<evidence type="ECO:0000256" key="11">
    <source>
        <dbReference type="PROSITE-ProRule" id="PRU00043"/>
    </source>
</evidence>
<name>A0A8B9H5Y6_ASTMX</name>
<dbReference type="Gene3D" id="2.60.40.60">
    <property type="entry name" value="Cadherins"/>
    <property type="match status" value="4"/>
</dbReference>
<keyword evidence="5" id="KW-0677">Repeat</keyword>
<evidence type="ECO:0000256" key="1">
    <source>
        <dbReference type="ARBA" id="ARBA00004251"/>
    </source>
</evidence>
<evidence type="ECO:0000256" key="13">
    <source>
        <dbReference type="SAM" id="Phobius"/>
    </source>
</evidence>
<evidence type="ECO:0000256" key="4">
    <source>
        <dbReference type="ARBA" id="ARBA00022729"/>
    </source>
</evidence>
<keyword evidence="3 13" id="KW-0812">Transmembrane</keyword>
<proteinExistence type="predicted"/>
<evidence type="ECO:0000256" key="2">
    <source>
        <dbReference type="ARBA" id="ARBA00022475"/>
    </source>
</evidence>
<feature type="compositionally biased region" description="Basic and acidic residues" evidence="12">
    <location>
        <begin position="709"/>
        <end position="718"/>
    </location>
</feature>
<dbReference type="InterPro" id="IPR015919">
    <property type="entry name" value="Cadherin-like_sf"/>
</dbReference>
<keyword evidence="10" id="KW-0325">Glycoprotein</keyword>
<dbReference type="AlphaFoldDB" id="A0A8B9H5Y6"/>
<dbReference type="Ensembl" id="ENSAMXT00005007662.1">
    <property type="protein sequence ID" value="ENSAMXP00005006767.1"/>
    <property type="gene ID" value="ENSAMXG00005003997.1"/>
</dbReference>
<evidence type="ECO:0000256" key="5">
    <source>
        <dbReference type="ARBA" id="ARBA00022737"/>
    </source>
</evidence>
<feature type="compositionally biased region" description="Low complexity" evidence="12">
    <location>
        <begin position="557"/>
        <end position="570"/>
    </location>
</feature>
<evidence type="ECO:0000256" key="3">
    <source>
        <dbReference type="ARBA" id="ARBA00022692"/>
    </source>
</evidence>
<evidence type="ECO:0000256" key="9">
    <source>
        <dbReference type="ARBA" id="ARBA00023136"/>
    </source>
</evidence>
<feature type="region of interest" description="Disordered" evidence="12">
    <location>
        <begin position="545"/>
        <end position="578"/>
    </location>
</feature>
<dbReference type="PRINTS" id="PR00205">
    <property type="entry name" value="CADHERIN"/>
</dbReference>
<feature type="domain" description="Cadherin" evidence="14">
    <location>
        <begin position="247"/>
        <end position="356"/>
    </location>
</feature>
<dbReference type="SUPFAM" id="SSF49313">
    <property type="entry name" value="Cadherin-like"/>
    <property type="match status" value="4"/>
</dbReference>
<dbReference type="InterPro" id="IPR050174">
    <property type="entry name" value="Protocadherin/Cadherin-CA"/>
</dbReference>
<dbReference type="PROSITE" id="PS50268">
    <property type="entry name" value="CADHERIN_2"/>
    <property type="match status" value="5"/>
</dbReference>
<dbReference type="Proteomes" id="UP000694621">
    <property type="component" value="Unplaced"/>
</dbReference>
<dbReference type="PANTHER" id="PTHR24028:SF9">
    <property type="entry name" value="PROTOCADHERIN-18"/>
    <property type="match status" value="1"/>
</dbReference>
<dbReference type="GO" id="GO:0009653">
    <property type="term" value="P:anatomical structure morphogenesis"/>
    <property type="evidence" value="ECO:0007669"/>
    <property type="project" value="UniProtKB-ARBA"/>
</dbReference>
<evidence type="ECO:0000313" key="15">
    <source>
        <dbReference type="Ensembl" id="ENSAMXP00005006767.1"/>
    </source>
</evidence>
<feature type="transmembrane region" description="Helical" evidence="13">
    <location>
        <begin position="477"/>
        <end position="498"/>
    </location>
</feature>